<dbReference type="InterPro" id="IPR020904">
    <property type="entry name" value="Sc_DH/Rdtase_CS"/>
</dbReference>
<keyword evidence="5" id="KW-1185">Reference proteome</keyword>
<evidence type="ECO:0000313" key="4">
    <source>
        <dbReference type="EMBL" id="AXC49310.1"/>
    </source>
</evidence>
<dbReference type="PRINTS" id="PR00081">
    <property type="entry name" value="GDHRDH"/>
</dbReference>
<dbReference type="Pfam" id="PF00106">
    <property type="entry name" value="adh_short"/>
    <property type="match status" value="1"/>
</dbReference>
<dbReference type="InterPro" id="IPR050259">
    <property type="entry name" value="SDR"/>
</dbReference>
<dbReference type="EMBL" id="CP030918">
    <property type="protein sequence ID" value="AXC49310.1"/>
    <property type="molecule type" value="Genomic_DNA"/>
</dbReference>
<dbReference type="PANTHER" id="PTHR42879">
    <property type="entry name" value="3-OXOACYL-(ACYL-CARRIER-PROTEIN) REDUCTASE"/>
    <property type="match status" value="1"/>
</dbReference>
<evidence type="ECO:0000259" key="3">
    <source>
        <dbReference type="SMART" id="SM00822"/>
    </source>
</evidence>
<dbReference type="KEGG" id="pars:DRW48_06085"/>
<evidence type="ECO:0000256" key="1">
    <source>
        <dbReference type="ARBA" id="ARBA00006484"/>
    </source>
</evidence>
<accession>A0A344PIV5</accession>
<dbReference type="FunFam" id="3.40.50.720:FF:000084">
    <property type="entry name" value="Short-chain dehydrogenase reductase"/>
    <property type="match status" value="1"/>
</dbReference>
<gene>
    <name evidence="4" type="ORF">DRW48_06085</name>
</gene>
<protein>
    <submittedName>
        <fullName evidence="4">SDR family NAD(P)-dependent oxidoreductase</fullName>
    </submittedName>
</protein>
<name>A0A344PIV5_9RHOB</name>
<evidence type="ECO:0000256" key="2">
    <source>
        <dbReference type="RuleBase" id="RU000363"/>
    </source>
</evidence>
<sequence length="265" mass="26661">MPPGAIRRAACASASRSSSVPDLAGRGVLITGGGSGAGADLARGFADAGARVVIAGRRQGPLDAVAAATGAAAITADVTDEASVAAMFDAAGPVQIVIANAGAADSAPFARTTLEQWNAMLAVNLTGVFLTLREGLRRLDGWGRLISVASTAGLKGYAYVAPYVAAKHGVVGLTRSLAQEIARGPVTANALCPGFLDTEMTDRSVDNIMRTTGRDREAALKALTATNPQRRLIAPAEVTAAALWLCGPGSEGINGQAIAIAGGEV</sequence>
<dbReference type="PANTHER" id="PTHR42879:SF2">
    <property type="entry name" value="3-OXOACYL-[ACYL-CARRIER-PROTEIN] REDUCTASE FABG"/>
    <property type="match status" value="1"/>
</dbReference>
<evidence type="ECO:0000313" key="5">
    <source>
        <dbReference type="Proteomes" id="UP000252023"/>
    </source>
</evidence>
<dbReference type="SUPFAM" id="SSF51735">
    <property type="entry name" value="NAD(P)-binding Rossmann-fold domains"/>
    <property type="match status" value="1"/>
</dbReference>
<dbReference type="Gene3D" id="3.40.50.720">
    <property type="entry name" value="NAD(P)-binding Rossmann-like Domain"/>
    <property type="match status" value="1"/>
</dbReference>
<dbReference type="InterPro" id="IPR036291">
    <property type="entry name" value="NAD(P)-bd_dom_sf"/>
</dbReference>
<comment type="similarity">
    <text evidence="1 2">Belongs to the short-chain dehydrogenases/reductases (SDR) family.</text>
</comment>
<organism evidence="4 5">
    <name type="scientific">Paracoccus suum</name>
    <dbReference type="NCBI Taxonomy" id="2259340"/>
    <lineage>
        <taxon>Bacteria</taxon>
        <taxon>Pseudomonadati</taxon>
        <taxon>Pseudomonadota</taxon>
        <taxon>Alphaproteobacteria</taxon>
        <taxon>Rhodobacterales</taxon>
        <taxon>Paracoccaceae</taxon>
        <taxon>Paracoccus</taxon>
    </lineage>
</organism>
<reference evidence="5" key="1">
    <citation type="submission" date="2018-07" db="EMBL/GenBank/DDBJ databases">
        <title>Genome sequencing of Paracoccus sp. SC2-6.</title>
        <authorList>
            <person name="Heo J."/>
            <person name="Kim S.-J."/>
            <person name="Kwon S.-W."/>
        </authorList>
    </citation>
    <scope>NUCLEOTIDE SEQUENCE [LARGE SCALE GENOMIC DNA]</scope>
    <source>
        <strain evidence="5">SC2-6</strain>
    </source>
</reference>
<dbReference type="InterPro" id="IPR057326">
    <property type="entry name" value="KR_dom"/>
</dbReference>
<dbReference type="GO" id="GO:0032787">
    <property type="term" value="P:monocarboxylic acid metabolic process"/>
    <property type="evidence" value="ECO:0007669"/>
    <property type="project" value="UniProtKB-ARBA"/>
</dbReference>
<dbReference type="InterPro" id="IPR002347">
    <property type="entry name" value="SDR_fam"/>
</dbReference>
<dbReference type="PRINTS" id="PR00080">
    <property type="entry name" value="SDRFAMILY"/>
</dbReference>
<dbReference type="OrthoDB" id="9804774at2"/>
<dbReference type="Proteomes" id="UP000252023">
    <property type="component" value="Chromosome"/>
</dbReference>
<dbReference type="CDD" id="cd05233">
    <property type="entry name" value="SDR_c"/>
    <property type="match status" value="1"/>
</dbReference>
<proteinExistence type="inferred from homology"/>
<dbReference type="PROSITE" id="PS00061">
    <property type="entry name" value="ADH_SHORT"/>
    <property type="match status" value="1"/>
</dbReference>
<dbReference type="SMART" id="SM00822">
    <property type="entry name" value="PKS_KR"/>
    <property type="match status" value="1"/>
</dbReference>
<feature type="domain" description="Ketoreductase" evidence="3">
    <location>
        <begin position="26"/>
        <end position="198"/>
    </location>
</feature>
<dbReference type="AlphaFoldDB" id="A0A344PIV5"/>